<evidence type="ECO:0000313" key="2">
    <source>
        <dbReference type="EMBL" id="QKH26705.1"/>
    </source>
</evidence>
<dbReference type="Proteomes" id="UP000501107">
    <property type="component" value="Chromosome"/>
</dbReference>
<reference evidence="1 3" key="1">
    <citation type="journal article" date="2015" name="Genome Announc.">
        <title>Complete genome sequences for 35 biothreat assay-relevant bacillus species.</title>
        <authorList>
            <person name="Johnson S.L."/>
            <person name="Daligault H.E."/>
            <person name="Davenport K.W."/>
            <person name="Jaissle J."/>
            <person name="Frey K.G."/>
            <person name="Ladner J.T."/>
            <person name="Broomall S.M."/>
            <person name="Bishop-Lilly K.A."/>
            <person name="Bruce D.C."/>
            <person name="Gibbons H.S."/>
            <person name="Coyne S.R."/>
            <person name="Lo C.C."/>
            <person name="Meincke L."/>
            <person name="Munk A.C."/>
            <person name="Koroleva G.I."/>
            <person name="Rosenzweig C.N."/>
            <person name="Palacios G.F."/>
            <person name="Redden C.L."/>
            <person name="Minogue T.D."/>
            <person name="Chain P.S."/>
        </authorList>
    </citation>
    <scope>NUCLEOTIDE SEQUENCE [LARGE SCALE GENOMIC DNA]</scope>
    <source>
        <strain evidence="1 3">HD1011</strain>
    </source>
</reference>
<dbReference type="EMBL" id="CP053980">
    <property type="protein sequence ID" value="QKH26705.1"/>
    <property type="molecule type" value="Genomic_DNA"/>
</dbReference>
<accession>A0A0B5NR13</accession>
<evidence type="ECO:0000313" key="1">
    <source>
        <dbReference type="EMBL" id="AJG76396.1"/>
    </source>
</evidence>
<dbReference type="KEGG" id="btw:BF38_3080"/>
<evidence type="ECO:0000313" key="3">
    <source>
        <dbReference type="Proteomes" id="UP000031876"/>
    </source>
</evidence>
<evidence type="ECO:0000313" key="4">
    <source>
        <dbReference type="Proteomes" id="UP000501107"/>
    </source>
</evidence>
<organism evidence="2 4">
    <name type="scientific">Bacillus thuringiensis</name>
    <dbReference type="NCBI Taxonomy" id="1428"/>
    <lineage>
        <taxon>Bacteria</taxon>
        <taxon>Bacillati</taxon>
        <taxon>Bacillota</taxon>
        <taxon>Bacilli</taxon>
        <taxon>Bacillales</taxon>
        <taxon>Bacillaceae</taxon>
        <taxon>Bacillus</taxon>
        <taxon>Bacillus cereus group</taxon>
    </lineage>
</organism>
<proteinExistence type="predicted"/>
<dbReference type="NCBIfam" id="NF047360">
    <property type="entry name" value="tail_chap_PVL"/>
    <property type="match status" value="1"/>
</dbReference>
<protein>
    <submittedName>
        <fullName evidence="2">Uncharacterized protein</fullName>
    </submittedName>
</protein>
<name>A0A0B5NR13_BACTU</name>
<dbReference type="AlphaFoldDB" id="A0A0B5NR13"/>
<dbReference type="EMBL" id="CP009335">
    <property type="protein sequence ID" value="AJG76396.1"/>
    <property type="molecule type" value="Genomic_DNA"/>
</dbReference>
<sequence length="105" mass="11708">MKLTLRINKEEKTFNLPAFIPARLIRQAPELAEIPNNPGPEDMDKMVQFVVKVYDGQFTLDQYWDGIDARKFLSTTSDVINAIINETVEAAGGNPVSGEEENPNA</sequence>
<reference evidence="2 4" key="2">
    <citation type="submission" date="2020-05" db="EMBL/GenBank/DDBJ databases">
        <title>FDA dAtabase for Regulatory Grade micrObial Sequences (FDA-ARGOS): Supporting development and validation of Infectious Disease Dx tests.</title>
        <authorList>
            <person name="Nelson B."/>
            <person name="Plummer A."/>
            <person name="Tallon L."/>
            <person name="Sadzewicz L."/>
            <person name="Zhao X."/>
            <person name="Vavikolanu K."/>
            <person name="Mehta A."/>
            <person name="Aluvathingal J."/>
            <person name="Nadendla S."/>
            <person name="Myers T."/>
            <person name="Yan Y."/>
            <person name="Sichtig H."/>
        </authorList>
    </citation>
    <scope>NUCLEOTIDE SEQUENCE [LARGE SCALE GENOMIC DNA]</scope>
    <source>
        <strain evidence="2 4">FDAARGOS_795</strain>
    </source>
</reference>
<dbReference type="InterPro" id="IPR057006">
    <property type="entry name" value="Phage_TAC_19"/>
</dbReference>
<dbReference type="Pfam" id="PF23857">
    <property type="entry name" value="Phage_TAC_19"/>
    <property type="match status" value="1"/>
</dbReference>
<dbReference type="RefSeq" id="WP_000779158.1">
    <property type="nucleotide sequence ID" value="NZ_CP009335.1"/>
</dbReference>
<dbReference type="Proteomes" id="UP000031876">
    <property type="component" value="Chromosome"/>
</dbReference>
<gene>
    <name evidence="1" type="ORF">BF38_3080</name>
    <name evidence="2" type="ORF">FOC89_23065</name>
</gene>